<evidence type="ECO:0000259" key="1">
    <source>
        <dbReference type="Pfam" id="PF13411"/>
    </source>
</evidence>
<protein>
    <submittedName>
        <fullName evidence="2">MerR family transcriptional regulator</fullName>
    </submittedName>
</protein>
<dbReference type="EMBL" id="CP141769">
    <property type="protein sequence ID" value="WRS38125.1"/>
    <property type="molecule type" value="Genomic_DNA"/>
</dbReference>
<evidence type="ECO:0000313" key="2">
    <source>
        <dbReference type="EMBL" id="WRS38125.1"/>
    </source>
</evidence>
<dbReference type="Proteomes" id="UP001334732">
    <property type="component" value="Chromosome"/>
</dbReference>
<organism evidence="2 3">
    <name type="scientific">Thiobacillus sedimenti</name>
    <dbReference type="NCBI Taxonomy" id="3110231"/>
    <lineage>
        <taxon>Bacteria</taxon>
        <taxon>Pseudomonadati</taxon>
        <taxon>Pseudomonadota</taxon>
        <taxon>Betaproteobacteria</taxon>
        <taxon>Nitrosomonadales</taxon>
        <taxon>Thiobacillaceae</taxon>
        <taxon>Thiobacillus</taxon>
    </lineage>
</organism>
<name>A0ABZ1CGK6_9PROT</name>
<evidence type="ECO:0000313" key="3">
    <source>
        <dbReference type="Proteomes" id="UP001334732"/>
    </source>
</evidence>
<reference evidence="2 3" key="1">
    <citation type="submission" date="2023-12" db="EMBL/GenBank/DDBJ databases">
        <title>Thiobacillus sedimentum sp. nov., a chemolithoautotrophic sulfur-oxidizing bacterium isolated from freshwater sediment.</title>
        <authorList>
            <person name="Luo J."/>
            <person name="Dai C."/>
        </authorList>
    </citation>
    <scope>NUCLEOTIDE SEQUENCE [LARGE SCALE GENOMIC DNA]</scope>
    <source>
        <strain evidence="2 3">SCUT-2</strain>
    </source>
</reference>
<dbReference type="RefSeq" id="WP_296653336.1">
    <property type="nucleotide sequence ID" value="NZ_CP141769.1"/>
</dbReference>
<sequence length="157" mass="16655">MPTIIAIQYTQDQMRALTGVSVETVRHWRKTVPYLATKTGKAARFSFADLLGLAVTNELVRSLGVHIGTVSSGVDALFRLLADASAQVLDGGVVLVTATGASFHELGTWSVGAGAQPAFAIPLTPLIARLQQHMLPVMLVPSQVALPFPPEAIRSRA</sequence>
<dbReference type="Pfam" id="PF13411">
    <property type="entry name" value="MerR_1"/>
    <property type="match status" value="1"/>
</dbReference>
<dbReference type="InterPro" id="IPR000551">
    <property type="entry name" value="MerR-type_HTH_dom"/>
</dbReference>
<dbReference type="InterPro" id="IPR009061">
    <property type="entry name" value="DNA-bd_dom_put_sf"/>
</dbReference>
<keyword evidence="3" id="KW-1185">Reference proteome</keyword>
<accession>A0ABZ1CGK6</accession>
<proteinExistence type="predicted"/>
<dbReference type="SUPFAM" id="SSF46955">
    <property type="entry name" value="Putative DNA-binding domain"/>
    <property type="match status" value="1"/>
</dbReference>
<feature type="domain" description="HTH merR-type" evidence="1">
    <location>
        <begin position="9"/>
        <end position="70"/>
    </location>
</feature>
<gene>
    <name evidence="2" type="ORF">VA613_08865</name>
</gene>